<sequence length="87" mass="10106">MVVSSRMGFTNMMGNGYSPVSCRRLHRLTLRLRRRRSLQQRLKTPRLYSGRLSVSSTTSGDCGCEIGGYGDFWQPEQWRSMMLVDIW</sequence>
<evidence type="ECO:0000313" key="1">
    <source>
        <dbReference type="EMBL" id="OTF91410.1"/>
    </source>
</evidence>
<keyword evidence="2" id="KW-1185">Reference proteome</keyword>
<accession>A0A251RY69</accession>
<proteinExistence type="predicted"/>
<dbReference type="EMBL" id="CM007905">
    <property type="protein sequence ID" value="OTF91410.1"/>
    <property type="molecule type" value="Genomic_DNA"/>
</dbReference>
<dbReference type="Proteomes" id="UP000215914">
    <property type="component" value="Chromosome 16"/>
</dbReference>
<dbReference type="AlphaFoldDB" id="A0A251RY69"/>
<gene>
    <name evidence="1" type="ORF">HannXRQ_Chr16g0510431</name>
</gene>
<protein>
    <submittedName>
        <fullName evidence="1">Uncharacterized protein</fullName>
    </submittedName>
</protein>
<organism evidence="1 2">
    <name type="scientific">Helianthus annuus</name>
    <name type="common">Common sunflower</name>
    <dbReference type="NCBI Taxonomy" id="4232"/>
    <lineage>
        <taxon>Eukaryota</taxon>
        <taxon>Viridiplantae</taxon>
        <taxon>Streptophyta</taxon>
        <taxon>Embryophyta</taxon>
        <taxon>Tracheophyta</taxon>
        <taxon>Spermatophyta</taxon>
        <taxon>Magnoliopsida</taxon>
        <taxon>eudicotyledons</taxon>
        <taxon>Gunneridae</taxon>
        <taxon>Pentapetalae</taxon>
        <taxon>asterids</taxon>
        <taxon>campanulids</taxon>
        <taxon>Asterales</taxon>
        <taxon>Asteraceae</taxon>
        <taxon>Asteroideae</taxon>
        <taxon>Heliantheae alliance</taxon>
        <taxon>Heliantheae</taxon>
        <taxon>Helianthus</taxon>
    </lineage>
</organism>
<reference evidence="2" key="1">
    <citation type="journal article" date="2017" name="Nature">
        <title>The sunflower genome provides insights into oil metabolism, flowering and Asterid evolution.</title>
        <authorList>
            <person name="Badouin H."/>
            <person name="Gouzy J."/>
            <person name="Grassa C.J."/>
            <person name="Murat F."/>
            <person name="Staton S.E."/>
            <person name="Cottret L."/>
            <person name="Lelandais-Briere C."/>
            <person name="Owens G.L."/>
            <person name="Carrere S."/>
            <person name="Mayjonade B."/>
            <person name="Legrand L."/>
            <person name="Gill N."/>
            <person name="Kane N.C."/>
            <person name="Bowers J.E."/>
            <person name="Hubner S."/>
            <person name="Bellec A."/>
            <person name="Berard A."/>
            <person name="Berges H."/>
            <person name="Blanchet N."/>
            <person name="Boniface M.C."/>
            <person name="Brunel D."/>
            <person name="Catrice O."/>
            <person name="Chaidir N."/>
            <person name="Claudel C."/>
            <person name="Donnadieu C."/>
            <person name="Faraut T."/>
            <person name="Fievet G."/>
            <person name="Helmstetter N."/>
            <person name="King M."/>
            <person name="Knapp S.J."/>
            <person name="Lai Z."/>
            <person name="Le Paslier M.C."/>
            <person name="Lippi Y."/>
            <person name="Lorenzon L."/>
            <person name="Mandel J.R."/>
            <person name="Marage G."/>
            <person name="Marchand G."/>
            <person name="Marquand E."/>
            <person name="Bret-Mestries E."/>
            <person name="Morien E."/>
            <person name="Nambeesan S."/>
            <person name="Nguyen T."/>
            <person name="Pegot-Espagnet P."/>
            <person name="Pouilly N."/>
            <person name="Raftis F."/>
            <person name="Sallet E."/>
            <person name="Schiex T."/>
            <person name="Thomas J."/>
            <person name="Vandecasteele C."/>
            <person name="Vares D."/>
            <person name="Vear F."/>
            <person name="Vautrin S."/>
            <person name="Crespi M."/>
            <person name="Mangin B."/>
            <person name="Burke J.M."/>
            <person name="Salse J."/>
            <person name="Munos S."/>
            <person name="Vincourt P."/>
            <person name="Rieseberg L.H."/>
            <person name="Langlade N.B."/>
        </authorList>
    </citation>
    <scope>NUCLEOTIDE SEQUENCE [LARGE SCALE GENOMIC DNA]</scope>
    <source>
        <strain evidence="2">cv. SF193</strain>
    </source>
</reference>
<dbReference type="InParanoid" id="A0A251RY69"/>
<evidence type="ECO:0000313" key="2">
    <source>
        <dbReference type="Proteomes" id="UP000215914"/>
    </source>
</evidence>
<name>A0A251RY69_HELAN</name>